<dbReference type="SUPFAM" id="SSF159127">
    <property type="entry name" value="HupF/HypC-like"/>
    <property type="match status" value="1"/>
</dbReference>
<sequence length="102" mass="11067">MCIGIPMQIVNPLSDTYATCQDNGVSKIINMQLVGPQITGTWVLVFIDAAREVISDAKAKEIDAALKAVSLAMQGGENDQVQALFGDLIDREPINPFFNNNE</sequence>
<dbReference type="PANTHER" id="PTHR35177">
    <property type="entry name" value="HYDROGENASE MATURATION FACTOR HYBG"/>
    <property type="match status" value="1"/>
</dbReference>
<evidence type="ECO:0000313" key="2">
    <source>
        <dbReference type="EMBL" id="NYT27473.1"/>
    </source>
</evidence>
<dbReference type="GO" id="GO:1902670">
    <property type="term" value="F:carbon dioxide binding"/>
    <property type="evidence" value="ECO:0007669"/>
    <property type="project" value="TreeGrafter"/>
</dbReference>
<organism evidence="2 3">
    <name type="scientific">Candidatus Thiodubiliella endoseptemdiera</name>
    <dbReference type="NCBI Taxonomy" id="2738886"/>
    <lineage>
        <taxon>Bacteria</taxon>
        <taxon>Pseudomonadati</taxon>
        <taxon>Pseudomonadota</taxon>
        <taxon>Gammaproteobacteria</taxon>
        <taxon>Candidatus Pseudothioglobaceae</taxon>
        <taxon>Candidatus Thiodubiliella</taxon>
    </lineage>
</organism>
<dbReference type="Pfam" id="PF01455">
    <property type="entry name" value="HupF_HypC"/>
    <property type="match status" value="1"/>
</dbReference>
<comment type="caution">
    <text evidence="2">The sequence shown here is derived from an EMBL/GenBank/DDBJ whole genome shotgun (WGS) entry which is preliminary data.</text>
</comment>
<reference evidence="2 3" key="1">
    <citation type="submission" date="2020-05" db="EMBL/GenBank/DDBJ databases">
        <title>Horizontal transmission and recombination maintain forever young bacterial symbiont genomes.</title>
        <authorList>
            <person name="Russell S.L."/>
            <person name="Pepper-Tunick E."/>
            <person name="Svedberg J."/>
            <person name="Byrne A."/>
            <person name="Ruelas Castillo J."/>
            <person name="Vollmers C."/>
            <person name="Beinart R.A."/>
            <person name="Corbett-Detig R."/>
        </authorList>
    </citation>
    <scope>NUCLEOTIDE SEQUENCE [LARGE SCALE GENOMIC DNA]</scope>
    <source>
        <strain evidence="2">455</strain>
    </source>
</reference>
<dbReference type="InterPro" id="IPR001109">
    <property type="entry name" value="Hydrogenase_HupF/HypC"/>
</dbReference>
<dbReference type="AlphaFoldDB" id="A0A853F0M0"/>
<dbReference type="GO" id="GO:0005506">
    <property type="term" value="F:iron ion binding"/>
    <property type="evidence" value="ECO:0007669"/>
    <property type="project" value="TreeGrafter"/>
</dbReference>
<dbReference type="EMBL" id="JACCHT010000001">
    <property type="protein sequence ID" value="NYT27473.1"/>
    <property type="molecule type" value="Genomic_DNA"/>
</dbReference>
<dbReference type="InterPro" id="IPR019812">
    <property type="entry name" value="Hydgase_assmbl_chp_CS"/>
</dbReference>
<dbReference type="GO" id="GO:0051604">
    <property type="term" value="P:protein maturation"/>
    <property type="evidence" value="ECO:0007669"/>
    <property type="project" value="TreeGrafter"/>
</dbReference>
<dbReference type="NCBIfam" id="TIGR00074">
    <property type="entry name" value="hypC_hupF"/>
    <property type="match status" value="1"/>
</dbReference>
<protein>
    <submittedName>
        <fullName evidence="2">HypC/HybG/HupF family hydrogenase formation chaperone</fullName>
    </submittedName>
</protein>
<gene>
    <name evidence="2" type="ORF">H0A76_05965</name>
</gene>
<dbReference type="Proteomes" id="UP000568751">
    <property type="component" value="Unassembled WGS sequence"/>
</dbReference>
<dbReference type="PANTHER" id="PTHR35177:SF1">
    <property type="entry name" value="HYDROGENASE MATURATION FACTOR HYPC"/>
    <property type="match status" value="1"/>
</dbReference>
<evidence type="ECO:0000313" key="3">
    <source>
        <dbReference type="Proteomes" id="UP000568751"/>
    </source>
</evidence>
<comment type="similarity">
    <text evidence="1">Belongs to the HupF/HypC family.</text>
</comment>
<proteinExistence type="inferred from homology"/>
<name>A0A853F0M0_9GAMM</name>
<evidence type="ECO:0000256" key="1">
    <source>
        <dbReference type="ARBA" id="ARBA00006018"/>
    </source>
</evidence>
<dbReference type="PRINTS" id="PR00445">
    <property type="entry name" value="HUPFHYPC"/>
</dbReference>
<accession>A0A853F0M0</accession>
<dbReference type="PROSITE" id="PS01097">
    <property type="entry name" value="HUPF_HYPC"/>
    <property type="match status" value="1"/>
</dbReference>
<dbReference type="Gene3D" id="2.30.30.140">
    <property type="match status" value="1"/>
</dbReference>